<dbReference type="EMBL" id="CM010721">
    <property type="protein sequence ID" value="RZC70999.1"/>
    <property type="molecule type" value="Genomic_DNA"/>
</dbReference>
<reference evidence="1 2" key="1">
    <citation type="journal article" date="2018" name="Science">
        <title>The opium poppy genome and morphinan production.</title>
        <authorList>
            <person name="Guo L."/>
            <person name="Winzer T."/>
            <person name="Yang X."/>
            <person name="Li Y."/>
            <person name="Ning Z."/>
            <person name="He Z."/>
            <person name="Teodor R."/>
            <person name="Lu Y."/>
            <person name="Bowser T.A."/>
            <person name="Graham I.A."/>
            <person name="Ye K."/>
        </authorList>
    </citation>
    <scope>NUCLEOTIDE SEQUENCE [LARGE SCALE GENOMIC DNA]</scope>
    <source>
        <strain evidence="2">cv. HN1</strain>
        <tissue evidence="1">Leaves</tissue>
    </source>
</reference>
<evidence type="ECO:0000313" key="1">
    <source>
        <dbReference type="EMBL" id="RZC70999.1"/>
    </source>
</evidence>
<accession>A0A4Y7KGB4</accession>
<dbReference type="Gramene" id="RZC70999">
    <property type="protein sequence ID" value="RZC70999"/>
    <property type="gene ID" value="C5167_034197"/>
</dbReference>
<sequence>MGMPAPKNQKLLKSSKYLLWMEE</sequence>
<proteinExistence type="predicted"/>
<name>A0A4Y7KGB4_PAPSO</name>
<organism evidence="1 2">
    <name type="scientific">Papaver somniferum</name>
    <name type="common">Opium poppy</name>
    <dbReference type="NCBI Taxonomy" id="3469"/>
    <lineage>
        <taxon>Eukaryota</taxon>
        <taxon>Viridiplantae</taxon>
        <taxon>Streptophyta</taxon>
        <taxon>Embryophyta</taxon>
        <taxon>Tracheophyta</taxon>
        <taxon>Spermatophyta</taxon>
        <taxon>Magnoliopsida</taxon>
        <taxon>Ranunculales</taxon>
        <taxon>Papaveraceae</taxon>
        <taxon>Papaveroideae</taxon>
        <taxon>Papaver</taxon>
    </lineage>
</organism>
<keyword evidence="2" id="KW-1185">Reference proteome</keyword>
<gene>
    <name evidence="1" type="ORF">C5167_034197</name>
</gene>
<protein>
    <submittedName>
        <fullName evidence="1">Uncharacterized protein</fullName>
    </submittedName>
</protein>
<dbReference type="AlphaFoldDB" id="A0A4Y7KGB4"/>
<evidence type="ECO:0000313" key="2">
    <source>
        <dbReference type="Proteomes" id="UP000316621"/>
    </source>
</evidence>
<dbReference type="Proteomes" id="UP000316621">
    <property type="component" value="Chromosome 7"/>
</dbReference>